<dbReference type="PANTHER" id="PTHR43650">
    <property type="entry name" value="PYROPHOSPHATE--FRUCTOSE 6-PHOSPHATE 1-PHOSPHOTRANSFERASE"/>
    <property type="match status" value="1"/>
</dbReference>
<name>A0AAD8KHT8_TARER</name>
<dbReference type="Proteomes" id="UP001229421">
    <property type="component" value="Unassembled WGS sequence"/>
</dbReference>
<organism evidence="3 4">
    <name type="scientific">Tagetes erecta</name>
    <name type="common">African marigold</name>
    <dbReference type="NCBI Taxonomy" id="13708"/>
    <lineage>
        <taxon>Eukaryota</taxon>
        <taxon>Viridiplantae</taxon>
        <taxon>Streptophyta</taxon>
        <taxon>Embryophyta</taxon>
        <taxon>Tracheophyta</taxon>
        <taxon>Spermatophyta</taxon>
        <taxon>Magnoliopsida</taxon>
        <taxon>eudicotyledons</taxon>
        <taxon>Gunneridae</taxon>
        <taxon>Pentapetalae</taxon>
        <taxon>asterids</taxon>
        <taxon>campanulids</taxon>
        <taxon>Asterales</taxon>
        <taxon>Asteraceae</taxon>
        <taxon>Asteroideae</taxon>
        <taxon>Heliantheae alliance</taxon>
        <taxon>Tageteae</taxon>
        <taxon>Tagetes</taxon>
    </lineage>
</organism>
<evidence type="ECO:0000313" key="3">
    <source>
        <dbReference type="EMBL" id="KAK1419875.1"/>
    </source>
</evidence>
<keyword evidence="1" id="KW-0963">Cytoplasm</keyword>
<dbReference type="PANTHER" id="PTHR43650:SF17">
    <property type="entry name" value="PYROPHOSPHATE--FRUCTOSE 6-PHOSPHATE 1-PHOSPHOTRANSFERASE SUBUNIT ALPHA 1"/>
    <property type="match status" value="1"/>
</dbReference>
<comment type="caution">
    <text evidence="3">The sequence shown here is derived from an EMBL/GenBank/DDBJ whole genome shotgun (WGS) entry which is preliminary data.</text>
</comment>
<dbReference type="EMBL" id="JAUHHV010000007">
    <property type="protein sequence ID" value="KAK1419875.1"/>
    <property type="molecule type" value="Genomic_DNA"/>
</dbReference>
<reference evidence="3" key="1">
    <citation type="journal article" date="2023" name="bioRxiv">
        <title>Improved chromosome-level genome assembly for marigold (Tagetes erecta).</title>
        <authorList>
            <person name="Jiang F."/>
            <person name="Yuan L."/>
            <person name="Wang S."/>
            <person name="Wang H."/>
            <person name="Xu D."/>
            <person name="Wang A."/>
            <person name="Fan W."/>
        </authorList>
    </citation>
    <scope>NUCLEOTIDE SEQUENCE</scope>
    <source>
        <strain evidence="3">WSJ</strain>
        <tissue evidence="3">Leaf</tissue>
    </source>
</reference>
<dbReference type="InterPro" id="IPR035966">
    <property type="entry name" value="PKF_sf"/>
</dbReference>
<keyword evidence="4" id="KW-1185">Reference proteome</keyword>
<evidence type="ECO:0000256" key="2">
    <source>
        <dbReference type="ARBA" id="ARBA00023152"/>
    </source>
</evidence>
<protein>
    <submittedName>
        <fullName evidence="3">Uncharacterized protein</fullName>
    </submittedName>
</protein>
<sequence length="102" mass="11667">MDHQMPDWFSFYKESLSCFESELLFHGRIVDKLLGSVDTSKVNSQRISNVCIDALSAEKPYYFIRLMGRKASHVAVEGKLQLHPNMVIYVEKVDASKLTILT</sequence>
<dbReference type="GO" id="GO:0015979">
    <property type="term" value="P:photosynthesis"/>
    <property type="evidence" value="ECO:0007669"/>
    <property type="project" value="TreeGrafter"/>
</dbReference>
<evidence type="ECO:0000256" key="1">
    <source>
        <dbReference type="ARBA" id="ARBA00022490"/>
    </source>
</evidence>
<evidence type="ECO:0000313" key="4">
    <source>
        <dbReference type="Proteomes" id="UP001229421"/>
    </source>
</evidence>
<dbReference type="GO" id="GO:0005829">
    <property type="term" value="C:cytosol"/>
    <property type="evidence" value="ECO:0007669"/>
    <property type="project" value="TreeGrafter"/>
</dbReference>
<dbReference type="GO" id="GO:0009749">
    <property type="term" value="P:response to glucose"/>
    <property type="evidence" value="ECO:0007669"/>
    <property type="project" value="TreeGrafter"/>
</dbReference>
<dbReference type="GO" id="GO:0003872">
    <property type="term" value="F:6-phosphofructokinase activity"/>
    <property type="evidence" value="ECO:0007669"/>
    <property type="project" value="InterPro"/>
</dbReference>
<dbReference type="Gene3D" id="3.40.50.460">
    <property type="entry name" value="Phosphofructokinase domain"/>
    <property type="match status" value="1"/>
</dbReference>
<accession>A0AAD8KHT8</accession>
<dbReference type="GO" id="GO:0047334">
    <property type="term" value="F:diphosphate-fructose-6-phosphate 1-phosphotransferase activity"/>
    <property type="evidence" value="ECO:0007669"/>
    <property type="project" value="TreeGrafter"/>
</dbReference>
<gene>
    <name evidence="3" type="ORF">QVD17_29294</name>
</gene>
<dbReference type="SUPFAM" id="SSF53784">
    <property type="entry name" value="Phosphofructokinase"/>
    <property type="match status" value="1"/>
</dbReference>
<dbReference type="AlphaFoldDB" id="A0AAD8KHT8"/>
<proteinExistence type="predicted"/>
<keyword evidence="2" id="KW-0324">Glycolysis</keyword>